<evidence type="ECO:0000313" key="3">
    <source>
        <dbReference type="Proteomes" id="UP000564378"/>
    </source>
</evidence>
<evidence type="ECO:0008006" key="4">
    <source>
        <dbReference type="Google" id="ProtNLM"/>
    </source>
</evidence>
<protein>
    <recommendedName>
        <fullName evidence="4">17 kDa surface antigen</fullName>
    </recommendedName>
</protein>
<reference evidence="2 3" key="1">
    <citation type="submission" date="2020-08" db="EMBL/GenBank/DDBJ databases">
        <title>Draft genome sequence of Parasphingopyxis sp. GrpM-11.</title>
        <authorList>
            <person name="Oh J."/>
            <person name="Roh D.-H."/>
        </authorList>
    </citation>
    <scope>NUCLEOTIDE SEQUENCE [LARGE SCALE GENOMIC DNA]</scope>
    <source>
        <strain evidence="2 3">GrpM-11</strain>
    </source>
</reference>
<gene>
    <name evidence="2" type="ORF">H6P80_11485</name>
</gene>
<keyword evidence="3" id="KW-1185">Reference proteome</keyword>
<accession>A0A842I0R6</accession>
<sequence>MAFGFCKRWGVMAGIAALFALPMVAFSQRPPPPPLPELPATPQLADEPYPECRDDWQRRGDANERAEETNRCIARLDAYNAEVLVPYRSAMIEHQGEISRIYTEQVQNDFDYTQEQADGFFAQVTQEHEASNPDGAHFETHRALETRYQGDRAYLQDTFCSYVQCDGRPAPTAVASGGRSGGGGNGDQDCGTERAGGGILGGILGGIAGDRLGIGTLGGIIAGQFAGVLVAEIACQLTTEEQELAAEATEEVTQREEVGATAEWTSPVRGDVSGSSTVTALNSEPSGATCLEVTDVVIIDGQETTAQKTMCRAPGESRYTLQA</sequence>
<proteinExistence type="predicted"/>
<keyword evidence="1" id="KW-0732">Signal</keyword>
<dbReference type="Proteomes" id="UP000564378">
    <property type="component" value="Unassembled WGS sequence"/>
</dbReference>
<evidence type="ECO:0000313" key="2">
    <source>
        <dbReference type="EMBL" id="MBC2778239.1"/>
    </source>
</evidence>
<dbReference type="AlphaFoldDB" id="A0A842I0R6"/>
<feature type="chain" id="PRO_5032560125" description="17 kDa surface antigen" evidence="1">
    <location>
        <begin position="28"/>
        <end position="323"/>
    </location>
</feature>
<dbReference type="EMBL" id="JACJVJ010000002">
    <property type="protein sequence ID" value="MBC2778239.1"/>
    <property type="molecule type" value="Genomic_DNA"/>
</dbReference>
<feature type="signal peptide" evidence="1">
    <location>
        <begin position="1"/>
        <end position="27"/>
    </location>
</feature>
<organism evidence="2 3">
    <name type="scientific">Parasphingopyxis marina</name>
    <dbReference type="NCBI Taxonomy" id="2761622"/>
    <lineage>
        <taxon>Bacteria</taxon>
        <taxon>Pseudomonadati</taxon>
        <taxon>Pseudomonadota</taxon>
        <taxon>Alphaproteobacteria</taxon>
        <taxon>Sphingomonadales</taxon>
        <taxon>Sphingomonadaceae</taxon>
        <taxon>Parasphingopyxis</taxon>
    </lineage>
</organism>
<evidence type="ECO:0000256" key="1">
    <source>
        <dbReference type="SAM" id="SignalP"/>
    </source>
</evidence>
<comment type="caution">
    <text evidence="2">The sequence shown here is derived from an EMBL/GenBank/DDBJ whole genome shotgun (WGS) entry which is preliminary data.</text>
</comment>
<name>A0A842I0R6_9SPHN</name>
<dbReference type="RefSeq" id="WP_185801509.1">
    <property type="nucleotide sequence ID" value="NZ_JACJVJ010000002.1"/>
</dbReference>